<dbReference type="EMBL" id="CP094326">
    <property type="protein sequence ID" value="UNY98091.1"/>
    <property type="molecule type" value="Genomic_DNA"/>
</dbReference>
<dbReference type="PROSITE" id="PS51762">
    <property type="entry name" value="GH16_2"/>
    <property type="match status" value="1"/>
</dbReference>
<dbReference type="PROSITE" id="PS51257">
    <property type="entry name" value="PROKAR_LIPOPROTEIN"/>
    <property type="match status" value="1"/>
</dbReference>
<evidence type="ECO:0000313" key="4">
    <source>
        <dbReference type="Proteomes" id="UP000829476"/>
    </source>
</evidence>
<sequence length="263" mass="30585">MKKYLSVLSICLLMGCKSTDTSIGKNGKWKLIWQDDFNEEGVLDDTKWTKIKRGKADWANYMTDYDDCYKIENGNLHLMGIVKPEFNKDTVPYLTGGVETKAKFSFQYGKIEIRAKLESAQGAWPAIWMLADKPKYGAYPKNGEIDIMEHLNYEDKIYQTVHSYYTLVLKEKENPPYYATAKADTEQFNVYGLEWYPDKLVFTLNGEPTFEYPKLKDADATQWPFDQPFYLMIDMQLEGSWVGKANPEDLPVQMIVDWVKVYQ</sequence>
<evidence type="ECO:0000259" key="2">
    <source>
        <dbReference type="PROSITE" id="PS51762"/>
    </source>
</evidence>
<comment type="similarity">
    <text evidence="1">Belongs to the glycosyl hydrolase 16 family.</text>
</comment>
<keyword evidence="4" id="KW-1185">Reference proteome</keyword>
<reference evidence="3 4" key="1">
    <citation type="journal article" date="2018" name="Int. J. Syst. Evol. Microbiol.">
        <title>Zhouia spongiae sp. nov., isolated from a marine sponge.</title>
        <authorList>
            <person name="Zhuang L."/>
            <person name="Lin B."/>
            <person name="Qin F."/>
            <person name="Luo L."/>
        </authorList>
    </citation>
    <scope>NUCLEOTIDE SEQUENCE [LARGE SCALE GENOMIC DNA]</scope>
    <source>
        <strain evidence="3 4">HN-Y44</strain>
    </source>
</reference>
<dbReference type="Gene3D" id="2.60.120.200">
    <property type="match status" value="1"/>
</dbReference>
<accession>A0ABY3YKS0</accession>
<dbReference type="GO" id="GO:0016787">
    <property type="term" value="F:hydrolase activity"/>
    <property type="evidence" value="ECO:0007669"/>
    <property type="project" value="UniProtKB-KW"/>
</dbReference>
<dbReference type="SUPFAM" id="SSF49899">
    <property type="entry name" value="Concanavalin A-like lectins/glucanases"/>
    <property type="match status" value="1"/>
</dbReference>
<dbReference type="PANTHER" id="PTHR10963:SF55">
    <property type="entry name" value="GLYCOSIDE HYDROLASE FAMILY 16 PROTEIN"/>
    <property type="match status" value="1"/>
</dbReference>
<dbReference type="Pfam" id="PF00722">
    <property type="entry name" value="Glyco_hydro_16"/>
    <property type="match status" value="1"/>
</dbReference>
<dbReference type="CDD" id="cd08023">
    <property type="entry name" value="GH16_laminarinase_like"/>
    <property type="match status" value="1"/>
</dbReference>
<dbReference type="Proteomes" id="UP000829476">
    <property type="component" value="Chromosome"/>
</dbReference>
<organism evidence="3 4">
    <name type="scientific">Zhouia spongiae</name>
    <dbReference type="NCBI Taxonomy" id="2202721"/>
    <lineage>
        <taxon>Bacteria</taxon>
        <taxon>Pseudomonadati</taxon>
        <taxon>Bacteroidota</taxon>
        <taxon>Flavobacteriia</taxon>
        <taxon>Flavobacteriales</taxon>
        <taxon>Flavobacteriaceae</taxon>
        <taxon>Zhouia</taxon>
    </lineage>
</organism>
<evidence type="ECO:0000256" key="1">
    <source>
        <dbReference type="ARBA" id="ARBA00006865"/>
    </source>
</evidence>
<keyword evidence="3" id="KW-0378">Hydrolase</keyword>
<gene>
    <name evidence="3" type="ORF">MQE36_13475</name>
</gene>
<feature type="domain" description="GH16" evidence="2">
    <location>
        <begin position="31"/>
        <end position="263"/>
    </location>
</feature>
<evidence type="ECO:0000313" key="3">
    <source>
        <dbReference type="EMBL" id="UNY98091.1"/>
    </source>
</evidence>
<name>A0ABY3YKS0_9FLAO</name>
<proteinExistence type="inferred from homology"/>
<dbReference type="PANTHER" id="PTHR10963">
    <property type="entry name" value="GLYCOSYL HYDROLASE-RELATED"/>
    <property type="match status" value="1"/>
</dbReference>
<dbReference type="RefSeq" id="WP_242936501.1">
    <property type="nucleotide sequence ID" value="NZ_CP094326.1"/>
</dbReference>
<dbReference type="InterPro" id="IPR000757">
    <property type="entry name" value="Beta-glucanase-like"/>
</dbReference>
<dbReference type="InterPro" id="IPR013320">
    <property type="entry name" value="ConA-like_dom_sf"/>
</dbReference>
<protein>
    <submittedName>
        <fullName evidence="3">Glycoside hydrolase family 16 protein</fullName>
    </submittedName>
</protein>
<dbReference type="InterPro" id="IPR050546">
    <property type="entry name" value="Glycosyl_Hydrlase_16"/>
</dbReference>